<dbReference type="AlphaFoldDB" id="A0A8J6T6C4"/>
<dbReference type="Gene3D" id="3.10.310.30">
    <property type="match status" value="1"/>
</dbReference>
<dbReference type="InterPro" id="IPR038763">
    <property type="entry name" value="DHH_sf"/>
</dbReference>
<dbReference type="InterPro" id="IPR003156">
    <property type="entry name" value="DHHA1_dom"/>
</dbReference>
<organism evidence="3 4">
    <name type="scientific">Candidatus Desulfaltia bathyphila</name>
    <dbReference type="NCBI Taxonomy" id="2841697"/>
    <lineage>
        <taxon>Bacteria</taxon>
        <taxon>Pseudomonadati</taxon>
        <taxon>Thermodesulfobacteriota</taxon>
        <taxon>Desulfobacteria</taxon>
        <taxon>Desulfobacterales</taxon>
        <taxon>Desulfobacterales incertae sedis</taxon>
        <taxon>Candidatus Desulfaltia</taxon>
    </lineage>
</organism>
<feature type="domain" description="DHHA1" evidence="2">
    <location>
        <begin position="223"/>
        <end position="309"/>
    </location>
</feature>
<dbReference type="Proteomes" id="UP000603545">
    <property type="component" value="Unassembled WGS sequence"/>
</dbReference>
<comment type="caution">
    <text evidence="3">The sequence shown here is derived from an EMBL/GenBank/DDBJ whole genome shotgun (WGS) entry which is preliminary data.</text>
</comment>
<name>A0A8J6T6C4_9BACT</name>
<dbReference type="PANTHER" id="PTHR47618:SF1">
    <property type="entry name" value="BIFUNCTIONAL OLIGORIBONUCLEASE AND PAP PHOSPHATASE NRNA"/>
    <property type="match status" value="1"/>
</dbReference>
<dbReference type="Pfam" id="PF02272">
    <property type="entry name" value="DHHA1"/>
    <property type="match status" value="1"/>
</dbReference>
<dbReference type="Gene3D" id="3.90.1640.10">
    <property type="entry name" value="inorganic pyrophosphatase (n-terminal core)"/>
    <property type="match status" value="1"/>
</dbReference>
<sequence length="316" mass="34746">MKNSNHVFLCSHINPDGDAIASVIAMGLSLASLQKEITLYNESPIPAVYRFLPSVKRIVRHIDRQTIYDTAIVLDCGDLHRIGKAASFVSRIPVVINIDHHVSNTSFGDFQLIDSSACASVEIIYRLLKQMELPISKDVATLIYTGILTDTGSFRFSNTNKSAFTICKEMIDIGVDSYYIARNIYETFSPGYIKLLHKALGSIEISKNGKLSMITLTQEMLDETGARPEEVNGLINYAKAINNVKIAVLIHRTFNLKGKSKNQGRFHVSLRSDGTVDVAAFASSFGGGGHYRAAGFSVESSIADLKSLIFNFAEKI</sequence>
<dbReference type="InterPro" id="IPR051319">
    <property type="entry name" value="Oligoribo/pAp-PDE_c-di-AMP_PDE"/>
</dbReference>
<evidence type="ECO:0000259" key="1">
    <source>
        <dbReference type="Pfam" id="PF01368"/>
    </source>
</evidence>
<proteinExistence type="predicted"/>
<dbReference type="InterPro" id="IPR001667">
    <property type="entry name" value="DDH_dom"/>
</dbReference>
<dbReference type="Pfam" id="PF01368">
    <property type="entry name" value="DHH"/>
    <property type="match status" value="1"/>
</dbReference>
<dbReference type="PANTHER" id="PTHR47618">
    <property type="entry name" value="BIFUNCTIONAL OLIGORIBONUCLEASE AND PAP PHOSPHATASE NRNA"/>
    <property type="match status" value="1"/>
</dbReference>
<dbReference type="EMBL" id="JACNLL010000008">
    <property type="protein sequence ID" value="MBC8198494.1"/>
    <property type="molecule type" value="Genomic_DNA"/>
</dbReference>
<feature type="domain" description="DDH" evidence="1">
    <location>
        <begin position="7"/>
        <end position="147"/>
    </location>
</feature>
<accession>A0A8J6T6C4</accession>
<evidence type="ECO:0000313" key="4">
    <source>
        <dbReference type="Proteomes" id="UP000603545"/>
    </source>
</evidence>
<evidence type="ECO:0000259" key="2">
    <source>
        <dbReference type="Pfam" id="PF02272"/>
    </source>
</evidence>
<dbReference type="SUPFAM" id="SSF64182">
    <property type="entry name" value="DHH phosphoesterases"/>
    <property type="match status" value="1"/>
</dbReference>
<reference evidence="3 4" key="1">
    <citation type="submission" date="2020-08" db="EMBL/GenBank/DDBJ databases">
        <title>Bridging the membrane lipid divide: bacteria of the FCB group superphylum have the potential to synthesize archaeal ether lipids.</title>
        <authorList>
            <person name="Villanueva L."/>
            <person name="Von Meijenfeldt F.A.B."/>
            <person name="Westbye A.B."/>
            <person name="Yadav S."/>
            <person name="Hopmans E.C."/>
            <person name="Dutilh B.E."/>
            <person name="Sinninghe Damste J.S."/>
        </authorList>
    </citation>
    <scope>NUCLEOTIDE SEQUENCE [LARGE SCALE GENOMIC DNA]</scope>
    <source>
        <strain evidence="3">NIOZ-UU82</strain>
    </source>
</reference>
<protein>
    <submittedName>
        <fullName evidence="3">Bifunctional oligoribonuclease/PAP phosphatase NrnA</fullName>
    </submittedName>
</protein>
<gene>
    <name evidence="3" type="ORF">H8E80_00395</name>
</gene>
<evidence type="ECO:0000313" key="3">
    <source>
        <dbReference type="EMBL" id="MBC8198494.1"/>
    </source>
</evidence>
<dbReference type="GO" id="GO:0003676">
    <property type="term" value="F:nucleic acid binding"/>
    <property type="evidence" value="ECO:0007669"/>
    <property type="project" value="InterPro"/>
</dbReference>